<dbReference type="PANTHER" id="PTHR42973">
    <property type="entry name" value="BINDING OXIDOREDUCTASE, PUTATIVE (AFU_ORTHOLOGUE AFUA_1G17690)-RELATED"/>
    <property type="match status" value="1"/>
</dbReference>
<comment type="cofactor">
    <cofactor evidence="1">
        <name>FAD</name>
        <dbReference type="ChEBI" id="CHEBI:57692"/>
    </cofactor>
</comment>
<accession>A0A9P6U6N5</accession>
<keyword evidence="6" id="KW-0732">Signal</keyword>
<dbReference type="PROSITE" id="PS51387">
    <property type="entry name" value="FAD_PCMH"/>
    <property type="match status" value="2"/>
</dbReference>
<sequence length="1044" mass="113649">MYRQLALLVWATTLALLPQLQAQQLLGLVTCIKSIKSATSSTSHLTTPSSSSYATERQGFVQLYDYKPSAIYHPASEADAAAAIRCAAAHNVSVAPRSGGHSYEGYGQGGQDGSLVLDLNLLQGLDLDTTTGIATVGAGIRLGTLYTRLWEHPAGPYFFPAGTCPSVGLGGHALGGGLGMLARKYGMASDSIVGLTMIDASGSVRTMSARRKDNGKDNHANHNNNDDDLFWALRGAGGGSFGLVTTFRIQTYRAPPRVTTLAVEFPGSMYRTVIEAFGRWGKTVTDDLMPMLVLKEDICLFQATFLGPKSGVEEAMRPFLDMTHHAGTVEYVEGTWLDAVHRWADGEPLEGGGYGGYGGYGNIESGSGDMHTFAVTRYVRGRSVLYREPMSVAEMDILRQYLLQPPKADDSSPSTRVLIDLWGGQVDRPLFGPSVFDHHRGVLYGIQMVVNWQNPGPCRPCTRWSTELAHDIRTAAAAKRSGGAKFVVEAYQNYIERELPNALQAYYGKHLPRLMQIKMAVDPKNVFSFPQAIPLPAAKRDHETPDEDHHHHPEAVVAAALHILPRNTQALPVGLFECLQNIQTNSGSSVTLPSSTNYDADRYGYNLLFEFHPTAIYHPATNEDAAKAIQCAATFNVSVAPRSGGHSFEGYCEGGQDGALVIDVAQFQQFSLDQSTGIATVGAGTHLGPMYSRLWFEGEHLLPAGVCPSVGVGGHALGGGVGMLARKYGMLTHNIVGLTLIDAQGQIRDITAHSDPDLFWAMRGAGGGNFGVVTEFRFQAHKAPLPITTIIYQFPLTQFPFIIDALADQATSAPDELQILVFPSSLGIDVKVNFLGTKEDALKAITPFLSMTGPTPPINTSLHEGNWYEAATLWNWLKGGTLEHYVANNNRYMRGRSLMYRRKLSVKEKDIIVQYLSHPPEGGSATYFIIDMLGGMLDRQEIPSVFDHHRGALVTLVPFSEWGNPDSGPGLTCPKCLEWSANLARDLKAEYGSETPIEAYQNMIELGMPLSAYYGEENLLRLMEIKKKADPKNLFAFPQSIPLS</sequence>
<dbReference type="GO" id="GO:0016491">
    <property type="term" value="F:oxidoreductase activity"/>
    <property type="evidence" value="ECO:0007669"/>
    <property type="project" value="UniProtKB-KW"/>
</dbReference>
<evidence type="ECO:0000256" key="6">
    <source>
        <dbReference type="SAM" id="SignalP"/>
    </source>
</evidence>
<dbReference type="SUPFAM" id="SSF56176">
    <property type="entry name" value="FAD-binding/transporter-associated domain-like"/>
    <property type="match status" value="2"/>
</dbReference>
<keyword evidence="5" id="KW-0560">Oxidoreductase</keyword>
<dbReference type="Proteomes" id="UP000807716">
    <property type="component" value="Unassembled WGS sequence"/>
</dbReference>
<feature type="chain" id="PRO_5040488361" description="FAD-binding PCMH-type domain-containing protein" evidence="6">
    <location>
        <begin position="23"/>
        <end position="1044"/>
    </location>
</feature>
<evidence type="ECO:0000313" key="9">
    <source>
        <dbReference type="Proteomes" id="UP000807716"/>
    </source>
</evidence>
<name>A0A9P6U6N5_9FUNG</name>
<dbReference type="EMBL" id="JAAAJB010000175">
    <property type="protein sequence ID" value="KAG0262857.1"/>
    <property type="molecule type" value="Genomic_DNA"/>
</dbReference>
<evidence type="ECO:0000313" key="8">
    <source>
        <dbReference type="EMBL" id="KAG0262857.1"/>
    </source>
</evidence>
<reference evidence="8" key="1">
    <citation type="journal article" date="2020" name="Fungal Divers.">
        <title>Resolving the Mortierellaceae phylogeny through synthesis of multi-gene phylogenetics and phylogenomics.</title>
        <authorList>
            <person name="Vandepol N."/>
            <person name="Liber J."/>
            <person name="Desiro A."/>
            <person name="Na H."/>
            <person name="Kennedy M."/>
            <person name="Barry K."/>
            <person name="Grigoriev I.V."/>
            <person name="Miller A.N."/>
            <person name="O'Donnell K."/>
            <person name="Stajich J.E."/>
            <person name="Bonito G."/>
        </authorList>
    </citation>
    <scope>NUCLEOTIDE SEQUENCE</scope>
    <source>
        <strain evidence="8">BC1065</strain>
    </source>
</reference>
<comment type="similarity">
    <text evidence="2">Belongs to the oxygen-dependent FAD-linked oxidoreductase family.</text>
</comment>
<gene>
    <name evidence="8" type="ORF">DFQ27_002067</name>
</gene>
<evidence type="ECO:0000256" key="1">
    <source>
        <dbReference type="ARBA" id="ARBA00001974"/>
    </source>
</evidence>
<dbReference type="InterPro" id="IPR050416">
    <property type="entry name" value="FAD-linked_Oxidoreductase"/>
</dbReference>
<dbReference type="Gene3D" id="3.30.465.10">
    <property type="match status" value="2"/>
</dbReference>
<feature type="signal peptide" evidence="6">
    <location>
        <begin position="1"/>
        <end position="22"/>
    </location>
</feature>
<evidence type="ECO:0000256" key="4">
    <source>
        <dbReference type="ARBA" id="ARBA00022827"/>
    </source>
</evidence>
<dbReference type="GO" id="GO:0071949">
    <property type="term" value="F:FAD binding"/>
    <property type="evidence" value="ECO:0007669"/>
    <property type="project" value="InterPro"/>
</dbReference>
<dbReference type="InterPro" id="IPR036318">
    <property type="entry name" value="FAD-bd_PCMH-like_sf"/>
</dbReference>
<dbReference type="InterPro" id="IPR006094">
    <property type="entry name" value="Oxid_FAD_bind_N"/>
</dbReference>
<dbReference type="InterPro" id="IPR016166">
    <property type="entry name" value="FAD-bd_PCMH"/>
</dbReference>
<dbReference type="InterPro" id="IPR012951">
    <property type="entry name" value="BBE"/>
</dbReference>
<evidence type="ECO:0000256" key="2">
    <source>
        <dbReference type="ARBA" id="ARBA00005466"/>
    </source>
</evidence>
<organism evidence="8 9">
    <name type="scientific">Actinomortierella ambigua</name>
    <dbReference type="NCBI Taxonomy" id="1343610"/>
    <lineage>
        <taxon>Eukaryota</taxon>
        <taxon>Fungi</taxon>
        <taxon>Fungi incertae sedis</taxon>
        <taxon>Mucoromycota</taxon>
        <taxon>Mortierellomycotina</taxon>
        <taxon>Mortierellomycetes</taxon>
        <taxon>Mortierellales</taxon>
        <taxon>Mortierellaceae</taxon>
        <taxon>Actinomortierella</taxon>
    </lineage>
</organism>
<comment type="caution">
    <text evidence="8">The sequence shown here is derived from an EMBL/GenBank/DDBJ whole genome shotgun (WGS) entry which is preliminary data.</text>
</comment>
<dbReference type="InterPro" id="IPR016169">
    <property type="entry name" value="FAD-bd_PCMH_sub2"/>
</dbReference>
<keyword evidence="4" id="KW-0274">FAD</keyword>
<dbReference type="AlphaFoldDB" id="A0A9P6U6N5"/>
<protein>
    <recommendedName>
        <fullName evidence="7">FAD-binding PCMH-type domain-containing protein</fullName>
    </recommendedName>
</protein>
<dbReference type="OrthoDB" id="415825at2759"/>
<dbReference type="Gene3D" id="3.40.462.20">
    <property type="match status" value="2"/>
</dbReference>
<feature type="domain" description="FAD-binding PCMH-type" evidence="7">
    <location>
        <begin position="64"/>
        <end position="254"/>
    </location>
</feature>
<evidence type="ECO:0000256" key="3">
    <source>
        <dbReference type="ARBA" id="ARBA00022630"/>
    </source>
</evidence>
<evidence type="ECO:0000256" key="5">
    <source>
        <dbReference type="ARBA" id="ARBA00023002"/>
    </source>
</evidence>
<feature type="domain" description="FAD-binding PCMH-type" evidence="7">
    <location>
        <begin position="609"/>
        <end position="783"/>
    </location>
</feature>
<keyword evidence="9" id="KW-1185">Reference proteome</keyword>
<keyword evidence="3" id="KW-0285">Flavoprotein</keyword>
<evidence type="ECO:0000259" key="7">
    <source>
        <dbReference type="PROSITE" id="PS51387"/>
    </source>
</evidence>
<proteinExistence type="inferred from homology"/>
<dbReference type="PANTHER" id="PTHR42973:SF39">
    <property type="entry name" value="FAD-BINDING PCMH-TYPE DOMAIN-CONTAINING PROTEIN"/>
    <property type="match status" value="1"/>
</dbReference>
<dbReference type="Pfam" id="PF01565">
    <property type="entry name" value="FAD_binding_4"/>
    <property type="match status" value="2"/>
</dbReference>
<dbReference type="Pfam" id="PF08031">
    <property type="entry name" value="BBE"/>
    <property type="match status" value="2"/>
</dbReference>